<evidence type="ECO:0000313" key="2">
    <source>
        <dbReference type="EMBL" id="KAB8275640.1"/>
    </source>
</evidence>
<keyword evidence="1" id="KW-0812">Transmembrane</keyword>
<proteinExistence type="predicted"/>
<sequence>MILVIGGNADLANRAYILVYFLLSGLKFGLTSGMTEMSRKGPMISRIQSIVQKPKGPKTCCLGSRDCLSWHLIGSSTMRKRIIAMALVQVLEYGG</sequence>
<protein>
    <submittedName>
        <fullName evidence="2">Uncharacterized protein</fullName>
    </submittedName>
</protein>
<dbReference type="EMBL" id="ML732781">
    <property type="protein sequence ID" value="KAB8275640.1"/>
    <property type="molecule type" value="Genomic_DNA"/>
</dbReference>
<reference evidence="2 3" key="1">
    <citation type="submission" date="2019-04" db="EMBL/GenBank/DDBJ databases">
        <title>Fungal friends and foes A comparative genomics study of 23 Aspergillus species from section Flavi.</title>
        <authorList>
            <consortium name="DOE Joint Genome Institute"/>
            <person name="Kjaerbolling I."/>
            <person name="Vesth T.C."/>
            <person name="Frisvad J.C."/>
            <person name="Nybo J.L."/>
            <person name="Theobald S."/>
            <person name="Kildgaard S."/>
            <person name="Petersen T.I."/>
            <person name="Kuo A."/>
            <person name="Sato A."/>
            <person name="Lyhne E.K."/>
            <person name="Kogle M.E."/>
            <person name="Wiebenga A."/>
            <person name="Kun R.S."/>
            <person name="Lubbers R.J."/>
            <person name="Makela M.R."/>
            <person name="Barry K."/>
            <person name="Chovatia M."/>
            <person name="Clum A."/>
            <person name="Daum C."/>
            <person name="Haridas S."/>
            <person name="He G."/>
            <person name="LaButti K."/>
            <person name="Lipzen A."/>
            <person name="Mondo S."/>
            <person name="Pangilinan J."/>
            <person name="Riley R."/>
            <person name="Salamov A."/>
            <person name="Simmons B.A."/>
            <person name="Magnuson J.K."/>
            <person name="Henrissat B."/>
            <person name="Mortensen U.H."/>
            <person name="Larsen T.O."/>
            <person name="De vries R.P."/>
            <person name="Grigoriev I.V."/>
            <person name="Machida M."/>
            <person name="Baker S.E."/>
            <person name="Andersen M.R."/>
        </authorList>
    </citation>
    <scope>NUCLEOTIDE SEQUENCE [LARGE SCALE GENOMIC DNA]</scope>
    <source>
        <strain evidence="2 3">CBS 117635</strain>
    </source>
</reference>
<dbReference type="Proteomes" id="UP000326289">
    <property type="component" value="Unassembled WGS sequence"/>
</dbReference>
<keyword evidence="1" id="KW-0472">Membrane</keyword>
<evidence type="ECO:0000256" key="1">
    <source>
        <dbReference type="SAM" id="Phobius"/>
    </source>
</evidence>
<keyword evidence="1" id="KW-1133">Transmembrane helix</keyword>
<dbReference type="AlphaFoldDB" id="A0A5N6JBJ6"/>
<gene>
    <name evidence="2" type="ORF">BDV30DRAFT_207724</name>
</gene>
<name>A0A5N6JBJ6_9EURO</name>
<accession>A0A5N6JBJ6</accession>
<organism evidence="2 3">
    <name type="scientific">Aspergillus minisclerotigenes</name>
    <dbReference type="NCBI Taxonomy" id="656917"/>
    <lineage>
        <taxon>Eukaryota</taxon>
        <taxon>Fungi</taxon>
        <taxon>Dikarya</taxon>
        <taxon>Ascomycota</taxon>
        <taxon>Pezizomycotina</taxon>
        <taxon>Eurotiomycetes</taxon>
        <taxon>Eurotiomycetidae</taxon>
        <taxon>Eurotiales</taxon>
        <taxon>Aspergillaceae</taxon>
        <taxon>Aspergillus</taxon>
        <taxon>Aspergillus subgen. Circumdati</taxon>
    </lineage>
</organism>
<feature type="transmembrane region" description="Helical" evidence="1">
    <location>
        <begin position="12"/>
        <end position="30"/>
    </location>
</feature>
<keyword evidence="3" id="KW-1185">Reference proteome</keyword>
<evidence type="ECO:0000313" key="3">
    <source>
        <dbReference type="Proteomes" id="UP000326289"/>
    </source>
</evidence>